<evidence type="ECO:0000313" key="2">
    <source>
        <dbReference type="Proteomes" id="UP000253410"/>
    </source>
</evidence>
<dbReference type="EMBL" id="QFFJ01000002">
    <property type="protein sequence ID" value="RBL89210.1"/>
    <property type="molecule type" value="Genomic_DNA"/>
</dbReference>
<dbReference type="OrthoDB" id="647456at2"/>
<dbReference type="Proteomes" id="UP000253410">
    <property type="component" value="Unassembled WGS sequence"/>
</dbReference>
<protein>
    <submittedName>
        <fullName evidence="1">DUF4249 domain-containing protein</fullName>
    </submittedName>
</protein>
<organism evidence="1 2">
    <name type="scientific">Chitinophaga flava</name>
    <dbReference type="NCBI Taxonomy" id="2259036"/>
    <lineage>
        <taxon>Bacteria</taxon>
        <taxon>Pseudomonadati</taxon>
        <taxon>Bacteroidota</taxon>
        <taxon>Chitinophagia</taxon>
        <taxon>Chitinophagales</taxon>
        <taxon>Chitinophagaceae</taxon>
        <taxon>Chitinophaga</taxon>
    </lineage>
</organism>
<sequence length="294" mass="33033">MRNPLMIIVAAVVCLLACEKDISVNLQQQEEMLVVEGKFESNRYPQVILTHSLGYFSHIDPAILLASFVHKAVVTVSDSTRTMTLREAVVNVQGLGNIFAYIPDTSIPFAAFKGKPGNKYTLRINADNKSYESVTTIPQTGFQVDSIWWKLVRVDDSIRARLYARITDPPELGNYARYFTRRNSDPFLSSLNSTLDDQVVNGTTFEILVDAGIERNKRNINLDTASLFNKGDTVTFKFCNIDKATFSFWRAIDFAYNSNGNPFSSPIKVQGNVPGALGYWGGYQVTYRRIIVKK</sequence>
<accession>A0A365XSU7</accession>
<gene>
    <name evidence="1" type="ORF">DF182_22050</name>
</gene>
<keyword evidence="2" id="KW-1185">Reference proteome</keyword>
<dbReference type="AlphaFoldDB" id="A0A365XSU7"/>
<name>A0A365XSU7_9BACT</name>
<proteinExistence type="predicted"/>
<reference evidence="1 2" key="1">
    <citation type="submission" date="2018-05" db="EMBL/GenBank/DDBJ databases">
        <title>Chitinophaga sp. K3CV102501T nov., isolated from isolated from a monsoon evergreen broad-leaved forest soil.</title>
        <authorList>
            <person name="Lv Y."/>
        </authorList>
    </citation>
    <scope>NUCLEOTIDE SEQUENCE [LARGE SCALE GENOMIC DNA]</scope>
    <source>
        <strain evidence="1 2">GDMCC 1.1325</strain>
    </source>
</reference>
<comment type="caution">
    <text evidence="1">The sequence shown here is derived from an EMBL/GenBank/DDBJ whole genome shotgun (WGS) entry which is preliminary data.</text>
</comment>
<evidence type="ECO:0000313" key="1">
    <source>
        <dbReference type="EMBL" id="RBL89210.1"/>
    </source>
</evidence>
<dbReference type="InterPro" id="IPR025345">
    <property type="entry name" value="DUF4249"/>
</dbReference>
<dbReference type="Pfam" id="PF14054">
    <property type="entry name" value="DUF4249"/>
    <property type="match status" value="1"/>
</dbReference>
<dbReference type="RefSeq" id="WP_113617955.1">
    <property type="nucleotide sequence ID" value="NZ_QFFJ01000002.1"/>
</dbReference>